<protein>
    <submittedName>
        <fullName evidence="3 5">Uncharacterized protein</fullName>
    </submittedName>
</protein>
<evidence type="ECO:0000313" key="3">
    <source>
        <dbReference type="EMBL" id="VDK84325.1"/>
    </source>
</evidence>
<evidence type="ECO:0000313" key="5">
    <source>
        <dbReference type="WBParaSite" id="nOo.2.0.1.t06950-RA"/>
    </source>
</evidence>
<dbReference type="WBParaSite" id="nOo.2.0.1.t06950-RA">
    <property type="protein sequence ID" value="nOo.2.0.1.t06950-RA"/>
    <property type="gene ID" value="nOo.2.0.1.g06950"/>
</dbReference>
<dbReference type="EMBL" id="UYRW01002301">
    <property type="protein sequence ID" value="VDK84325.1"/>
    <property type="molecule type" value="Genomic_DNA"/>
</dbReference>
<reference evidence="3 4" key="2">
    <citation type="submission" date="2018-08" db="EMBL/GenBank/DDBJ databases">
        <authorList>
            <person name="Laetsch R D."/>
            <person name="Stevens L."/>
            <person name="Kumar S."/>
            <person name="Blaxter L. M."/>
        </authorList>
    </citation>
    <scope>NUCLEOTIDE SEQUENCE [LARGE SCALE GENOMIC DNA]</scope>
</reference>
<name>A0A182EFT2_ONCOC</name>
<proteinExistence type="predicted"/>
<feature type="compositionally biased region" description="Gly residues" evidence="1">
    <location>
        <begin position="8"/>
        <end position="21"/>
    </location>
</feature>
<feature type="transmembrane region" description="Helical" evidence="2">
    <location>
        <begin position="84"/>
        <end position="105"/>
    </location>
</feature>
<keyword evidence="2" id="KW-0472">Membrane</keyword>
<keyword evidence="4" id="KW-1185">Reference proteome</keyword>
<organism evidence="5">
    <name type="scientific">Onchocerca ochengi</name>
    <name type="common">Filarial nematode worm</name>
    <dbReference type="NCBI Taxonomy" id="42157"/>
    <lineage>
        <taxon>Eukaryota</taxon>
        <taxon>Metazoa</taxon>
        <taxon>Ecdysozoa</taxon>
        <taxon>Nematoda</taxon>
        <taxon>Chromadorea</taxon>
        <taxon>Rhabditida</taxon>
        <taxon>Spirurina</taxon>
        <taxon>Spiruromorpha</taxon>
        <taxon>Filarioidea</taxon>
        <taxon>Onchocercidae</taxon>
        <taxon>Onchocerca</taxon>
    </lineage>
</organism>
<evidence type="ECO:0000256" key="2">
    <source>
        <dbReference type="SAM" id="Phobius"/>
    </source>
</evidence>
<dbReference type="Proteomes" id="UP000271087">
    <property type="component" value="Unassembled WGS sequence"/>
</dbReference>
<accession>A0A182EFT2</accession>
<evidence type="ECO:0000313" key="4">
    <source>
        <dbReference type="Proteomes" id="UP000271087"/>
    </source>
</evidence>
<sequence>MIGEVISEGGGGKGGGGGGGRGRTRTILTDHHHDDDEDNDDNDDRRQGGGRRNVVGKSFLQNCRQHCMLQFALLYHPIRAEARIARPIIIIIIIIVIIILIILSIRPDNTLYGSPRRCILVGKLPMIRLPYNLIGANTLIKRPVPQLRIRKLRLQRQLMIRYCIRPKII</sequence>
<dbReference type="AlphaFoldDB" id="A0A182EFT2"/>
<gene>
    <name evidence="3" type="ORF">NOO_LOCUS6950</name>
</gene>
<keyword evidence="2" id="KW-0812">Transmembrane</keyword>
<reference evidence="5" key="1">
    <citation type="submission" date="2016-06" db="UniProtKB">
        <authorList>
            <consortium name="WormBaseParasite"/>
        </authorList>
    </citation>
    <scope>IDENTIFICATION</scope>
</reference>
<evidence type="ECO:0000256" key="1">
    <source>
        <dbReference type="SAM" id="MobiDB-lite"/>
    </source>
</evidence>
<keyword evidence="2" id="KW-1133">Transmembrane helix</keyword>
<feature type="region of interest" description="Disordered" evidence="1">
    <location>
        <begin position="1"/>
        <end position="52"/>
    </location>
</feature>